<evidence type="ECO:0000256" key="1">
    <source>
        <dbReference type="SAM" id="SignalP"/>
    </source>
</evidence>
<feature type="signal peptide" evidence="1">
    <location>
        <begin position="1"/>
        <end position="21"/>
    </location>
</feature>
<dbReference type="Gene3D" id="2.60.120.430">
    <property type="entry name" value="Galactose-binding lectin"/>
    <property type="match status" value="1"/>
</dbReference>
<dbReference type="GO" id="GO:0016810">
    <property type="term" value="F:hydrolase activity, acting on carbon-nitrogen (but not peptide) bonds"/>
    <property type="evidence" value="ECO:0007669"/>
    <property type="project" value="InterPro"/>
</dbReference>
<feature type="domain" description="NADH:ubiquinone oxidoreductase intermediate-associated protein 30" evidence="3">
    <location>
        <begin position="458"/>
        <end position="566"/>
    </location>
</feature>
<dbReference type="Gene3D" id="3.30.110.90">
    <property type="entry name" value="Amidohydrolase"/>
    <property type="match status" value="1"/>
</dbReference>
<dbReference type="SUPFAM" id="SSF51556">
    <property type="entry name" value="Metallo-dependent hydrolases"/>
    <property type="match status" value="1"/>
</dbReference>
<evidence type="ECO:0000313" key="4">
    <source>
        <dbReference type="EMBL" id="MYN02525.1"/>
    </source>
</evidence>
<dbReference type="InterPro" id="IPR008979">
    <property type="entry name" value="Galactose-bd-like_sf"/>
</dbReference>
<organism evidence="4 5">
    <name type="scientific">Pseudoduganella guangdongensis</name>
    <dbReference type="NCBI Taxonomy" id="2692179"/>
    <lineage>
        <taxon>Bacteria</taxon>
        <taxon>Pseudomonadati</taxon>
        <taxon>Pseudomonadota</taxon>
        <taxon>Betaproteobacteria</taxon>
        <taxon>Burkholderiales</taxon>
        <taxon>Oxalobacteraceae</taxon>
        <taxon>Telluria group</taxon>
        <taxon>Pseudoduganella</taxon>
    </lineage>
</organism>
<dbReference type="InterPro" id="IPR006680">
    <property type="entry name" value="Amidohydro-rel"/>
</dbReference>
<dbReference type="InterPro" id="IPR013857">
    <property type="entry name" value="NADH-UbQ_OxRdtase-assoc_prot30"/>
</dbReference>
<dbReference type="InterPro" id="IPR032466">
    <property type="entry name" value="Metal_Hydrolase"/>
</dbReference>
<dbReference type="SUPFAM" id="SSF49785">
    <property type="entry name" value="Galactose-binding domain-like"/>
    <property type="match status" value="1"/>
</dbReference>
<dbReference type="PANTHER" id="PTHR43135">
    <property type="entry name" value="ALPHA-D-RIBOSE 1-METHYLPHOSPHONATE 5-TRIPHOSPHATE DIPHOSPHATASE"/>
    <property type="match status" value="1"/>
</dbReference>
<dbReference type="Gene3D" id="3.40.50.10910">
    <property type="entry name" value="Amidohydrolase"/>
    <property type="match status" value="1"/>
</dbReference>
<dbReference type="Pfam" id="PF08547">
    <property type="entry name" value="CIA30"/>
    <property type="match status" value="1"/>
</dbReference>
<dbReference type="SUPFAM" id="SSF51338">
    <property type="entry name" value="Composite domain of metallo-dependent hydrolases"/>
    <property type="match status" value="1"/>
</dbReference>
<gene>
    <name evidence="4" type="ORF">GTP41_10485</name>
</gene>
<dbReference type="EMBL" id="WWCJ01000006">
    <property type="protein sequence ID" value="MYN02525.1"/>
    <property type="molecule type" value="Genomic_DNA"/>
</dbReference>
<feature type="chain" id="PRO_5026734285" evidence="1">
    <location>
        <begin position="22"/>
        <end position="598"/>
    </location>
</feature>
<proteinExistence type="predicted"/>
<dbReference type="AlphaFoldDB" id="A0A6N9HI95"/>
<keyword evidence="4" id="KW-0378">Hydrolase</keyword>
<keyword evidence="1" id="KW-0732">Signal</keyword>
<sequence>MQMFRKLLIAASLASALPAMAAETILIKDVRVFDGHKVHAQRSVLLQGGKIASADFKGKAPAGAKVVEGAGRTLLPGLIDSHVHAYRFPDLPLLFGVTTQVDMFMPVAAMQDVQRRMAKGENQASTDIFSAGMLATAPGGHGAEYGIPVPTLTTPGEAQAWVDARIAEGSNFIKIIVESGGVGTRKFNSLDMPTVKALVDAAHKRGKLAVVHISTLEDARAALETGADGLVHLFTGDAIGDADLKALVKLARERKAFVIPTFSVMESIAGLREKDVIEDKALASLLDKEQMMTLHSSYGSEPKPQRLTAPNAVVAALHKAGVPVLAGTDAGNAGTQYGASMHHEMLSMTKAGMSPLAVLAAATSAPAKAFRLGQRGQVAKGYKADLVLVEGDPTTDILATRRIVEVWKDGEPVSPARAKKQEQVAQELSRKSVPLALPADGRISLFSKDKLASPFGTGWMPSNDAFLGGKSTVKVEYADEAAVSVQASVQPGFAFPWAGLAFIPGSGPMAAADLSNAKVLRFRVKGDGKRYAVAIMSKAGSIPVNVPFEAGADWQEVSLPLAGFKGVDTSTITMIGFNAGPQPGDYQFQIADVRLMPQ</sequence>
<evidence type="ECO:0000259" key="2">
    <source>
        <dbReference type="Pfam" id="PF01979"/>
    </source>
</evidence>
<keyword evidence="5" id="KW-1185">Reference proteome</keyword>
<dbReference type="InterPro" id="IPR011059">
    <property type="entry name" value="Metal-dep_hydrolase_composite"/>
</dbReference>
<comment type="caution">
    <text evidence="4">The sequence shown here is derived from an EMBL/GenBank/DDBJ whole genome shotgun (WGS) entry which is preliminary data.</text>
</comment>
<feature type="domain" description="Amidohydrolase-related" evidence="2">
    <location>
        <begin position="73"/>
        <end position="412"/>
    </location>
</feature>
<protein>
    <submittedName>
        <fullName evidence="4">Amidohydrolase family protein</fullName>
    </submittedName>
</protein>
<dbReference type="Pfam" id="PF01979">
    <property type="entry name" value="Amidohydro_1"/>
    <property type="match status" value="1"/>
</dbReference>
<dbReference type="Gene3D" id="1.20.58.520">
    <property type="entry name" value="Amidohydrolase"/>
    <property type="match status" value="1"/>
</dbReference>
<accession>A0A6N9HI95</accession>
<evidence type="ECO:0000259" key="3">
    <source>
        <dbReference type="Pfam" id="PF08547"/>
    </source>
</evidence>
<dbReference type="PANTHER" id="PTHR43135:SF3">
    <property type="entry name" value="ALPHA-D-RIBOSE 1-METHYLPHOSPHONATE 5-TRIPHOSPHATE DIPHOSPHATASE"/>
    <property type="match status" value="1"/>
</dbReference>
<dbReference type="Proteomes" id="UP000448575">
    <property type="component" value="Unassembled WGS sequence"/>
</dbReference>
<dbReference type="InterPro" id="IPR051781">
    <property type="entry name" value="Metallo-dep_Hydrolase"/>
</dbReference>
<evidence type="ECO:0000313" key="5">
    <source>
        <dbReference type="Proteomes" id="UP000448575"/>
    </source>
</evidence>
<dbReference type="Gene3D" id="2.30.40.10">
    <property type="entry name" value="Urease, subunit C, domain 1"/>
    <property type="match status" value="1"/>
</dbReference>
<dbReference type="RefSeq" id="WP_161025520.1">
    <property type="nucleotide sequence ID" value="NZ_WWCJ01000006.1"/>
</dbReference>
<name>A0A6N9HI95_9BURK</name>
<reference evidence="4 5" key="1">
    <citation type="submission" date="2019-12" db="EMBL/GenBank/DDBJ databases">
        <title>Novel species isolated from a subtropical stream in China.</title>
        <authorList>
            <person name="Lu H."/>
        </authorList>
    </citation>
    <scope>NUCLEOTIDE SEQUENCE [LARGE SCALE GENOMIC DNA]</scope>
    <source>
        <strain evidence="4 5">DS3</strain>
    </source>
</reference>